<evidence type="ECO:0000256" key="3">
    <source>
        <dbReference type="SAM" id="SignalP"/>
    </source>
</evidence>
<comment type="similarity">
    <text evidence="2">Belongs to the AB hydrolase superfamily. Epoxide hydrolase family.</text>
</comment>
<protein>
    <submittedName>
        <fullName evidence="5">Putative epoxide hydrolase 2</fullName>
    </submittedName>
</protein>
<evidence type="ECO:0000256" key="1">
    <source>
        <dbReference type="ARBA" id="ARBA00022801"/>
    </source>
</evidence>
<feature type="domain" description="AB hydrolase-1" evidence="4">
    <location>
        <begin position="51"/>
        <end position="335"/>
    </location>
</feature>
<gene>
    <name evidence="5" type="ORF">SAMD00023353_0601120</name>
</gene>
<dbReference type="InterPro" id="IPR000073">
    <property type="entry name" value="AB_hydrolase_1"/>
</dbReference>
<feature type="chain" id="PRO_5012029164" evidence="3">
    <location>
        <begin position="23"/>
        <end position="366"/>
    </location>
</feature>
<evidence type="ECO:0000313" key="5">
    <source>
        <dbReference type="EMBL" id="GAP84110.2"/>
    </source>
</evidence>
<proteinExistence type="inferred from homology"/>
<dbReference type="InterPro" id="IPR029058">
    <property type="entry name" value="AB_hydrolase_fold"/>
</dbReference>
<organism evidence="5">
    <name type="scientific">Rosellinia necatrix</name>
    <name type="common">White root-rot fungus</name>
    <dbReference type="NCBI Taxonomy" id="77044"/>
    <lineage>
        <taxon>Eukaryota</taxon>
        <taxon>Fungi</taxon>
        <taxon>Dikarya</taxon>
        <taxon>Ascomycota</taxon>
        <taxon>Pezizomycotina</taxon>
        <taxon>Sordariomycetes</taxon>
        <taxon>Xylariomycetidae</taxon>
        <taxon>Xylariales</taxon>
        <taxon>Xylariaceae</taxon>
        <taxon>Rosellinia</taxon>
    </lineage>
</organism>
<dbReference type="PANTHER" id="PTHR43329">
    <property type="entry name" value="EPOXIDE HYDROLASE"/>
    <property type="match status" value="1"/>
</dbReference>
<keyword evidence="1 5" id="KW-0378">Hydrolase</keyword>
<dbReference type="PRINTS" id="PR00412">
    <property type="entry name" value="EPOXHYDRLASE"/>
</dbReference>
<dbReference type="GO" id="GO:0016787">
    <property type="term" value="F:hydrolase activity"/>
    <property type="evidence" value="ECO:0007669"/>
    <property type="project" value="UniProtKB-KW"/>
</dbReference>
<evidence type="ECO:0000256" key="2">
    <source>
        <dbReference type="ARBA" id="ARBA00038334"/>
    </source>
</evidence>
<keyword evidence="6" id="KW-1185">Reference proteome</keyword>
<reference evidence="5" key="1">
    <citation type="submission" date="2016-03" db="EMBL/GenBank/DDBJ databases">
        <title>Draft genome sequence of Rosellinia necatrix.</title>
        <authorList>
            <person name="Kanematsu S."/>
        </authorList>
    </citation>
    <scope>NUCLEOTIDE SEQUENCE [LARGE SCALE GENOMIC DNA]</scope>
    <source>
        <strain evidence="5">W97</strain>
    </source>
</reference>
<accession>A0A1S7ULE4</accession>
<dbReference type="EMBL" id="DF977451">
    <property type="protein sequence ID" value="GAP84110.2"/>
    <property type="molecule type" value="Genomic_DNA"/>
</dbReference>
<dbReference type="OMA" id="YAGPLSW"/>
<dbReference type="Gene3D" id="3.40.50.1820">
    <property type="entry name" value="alpha/beta hydrolase"/>
    <property type="match status" value="1"/>
</dbReference>
<dbReference type="PRINTS" id="PR00111">
    <property type="entry name" value="ABHYDROLASE"/>
</dbReference>
<feature type="signal peptide" evidence="3">
    <location>
        <begin position="1"/>
        <end position="22"/>
    </location>
</feature>
<keyword evidence="3" id="KW-0732">Signal</keyword>
<dbReference type="SUPFAM" id="SSF53474">
    <property type="entry name" value="alpha/beta-Hydrolases"/>
    <property type="match status" value="1"/>
</dbReference>
<evidence type="ECO:0000259" key="4">
    <source>
        <dbReference type="Pfam" id="PF00561"/>
    </source>
</evidence>
<dbReference type="AlphaFoldDB" id="A0A1S7ULE4"/>
<sequence length="366" mass="39492">MRGLYNFISRAALLSLATAAGSSRVTTKSIVTNDGYTYVYDHVAPHNASMPTILLLHGYPASRYHWHHQIQPLSDAGFGIIAPDSLGYGDSSKPTAVEAYVFRDMADHVAEILDAEGLADVVGVGHDWGSGVLSRSAVFHPERFSKLVFMSAGYFAPGTFFDVDAINAEGLESLGYTPFGYWYFFNSYDSAEIIAQNLESFFHLCYATNGSAWGADFGHLTAARRWLAANRTTELPAWLSAEDKAVWLREYGAPDAAAASLNYYRAQMRGVQVGPEAGVTDARRMLRVPVLAVGGGEDRVTLPGALGRATRPWAAAGYAERVVAGAGHWLMLERPDEVSRILVEFASPAAAEAEAEAEAEVVGKSG</sequence>
<dbReference type="OrthoDB" id="284184at2759"/>
<dbReference type="Pfam" id="PF00561">
    <property type="entry name" value="Abhydrolase_1"/>
    <property type="match status" value="1"/>
</dbReference>
<dbReference type="STRING" id="77044.A0A1S7ULE4"/>
<name>A0A1S7ULE4_ROSNE</name>
<evidence type="ECO:0000313" key="6">
    <source>
        <dbReference type="Proteomes" id="UP000054516"/>
    </source>
</evidence>
<dbReference type="Proteomes" id="UP000054516">
    <property type="component" value="Unassembled WGS sequence"/>
</dbReference>
<dbReference type="InterPro" id="IPR000639">
    <property type="entry name" value="Epox_hydrolase-like"/>
</dbReference>